<organism evidence="1">
    <name type="scientific">viral metagenome</name>
    <dbReference type="NCBI Taxonomy" id="1070528"/>
    <lineage>
        <taxon>unclassified sequences</taxon>
        <taxon>metagenomes</taxon>
        <taxon>organismal metagenomes</taxon>
    </lineage>
</organism>
<protein>
    <submittedName>
        <fullName evidence="1">Uncharacterized protein</fullName>
    </submittedName>
</protein>
<proteinExistence type="predicted"/>
<reference evidence="1" key="1">
    <citation type="journal article" date="2020" name="Nature">
        <title>Giant virus diversity and host interactions through global metagenomics.</title>
        <authorList>
            <person name="Schulz F."/>
            <person name="Roux S."/>
            <person name="Paez-Espino D."/>
            <person name="Jungbluth S."/>
            <person name="Walsh D.A."/>
            <person name="Denef V.J."/>
            <person name="McMahon K.D."/>
            <person name="Konstantinidis K.T."/>
            <person name="Eloe-Fadrosh E.A."/>
            <person name="Kyrpides N.C."/>
            <person name="Woyke T."/>
        </authorList>
    </citation>
    <scope>NUCLEOTIDE SEQUENCE</scope>
    <source>
        <strain evidence="1">GVMAG-M-3300023184-89</strain>
    </source>
</reference>
<evidence type="ECO:0000313" key="1">
    <source>
        <dbReference type="EMBL" id="QHT92917.1"/>
    </source>
</evidence>
<sequence length="69" mass="7337">MPIKLGLVITKRPQPTIVAPRQLNYKAHTASQQASQQASQASAPVEQYTGLSLKRVMNAPKTGCKSCGG</sequence>
<accession>A0A6C0IM04</accession>
<name>A0A6C0IM04_9ZZZZ</name>
<dbReference type="EMBL" id="MN740196">
    <property type="protein sequence ID" value="QHT92917.1"/>
    <property type="molecule type" value="Genomic_DNA"/>
</dbReference>
<dbReference type="AlphaFoldDB" id="A0A6C0IM04"/>